<evidence type="ECO:0000256" key="4">
    <source>
        <dbReference type="ARBA" id="ARBA00022729"/>
    </source>
</evidence>
<dbReference type="GO" id="GO:0006508">
    <property type="term" value="P:proteolysis"/>
    <property type="evidence" value="ECO:0007669"/>
    <property type="project" value="UniProtKB-KW"/>
</dbReference>
<evidence type="ECO:0000256" key="6">
    <source>
        <dbReference type="ARBA" id="ARBA00022833"/>
    </source>
</evidence>
<keyword evidence="2" id="KW-0645">Protease</keyword>
<name>A0AA36PN61_YERMO</name>
<evidence type="ECO:0000313" key="9">
    <source>
        <dbReference type="EMBL" id="CNH75285.1"/>
    </source>
</evidence>
<evidence type="ECO:0000256" key="5">
    <source>
        <dbReference type="ARBA" id="ARBA00022801"/>
    </source>
</evidence>
<evidence type="ECO:0000313" key="10">
    <source>
        <dbReference type="Proteomes" id="UP000040841"/>
    </source>
</evidence>
<feature type="chain" id="PRO_5041230600" evidence="7">
    <location>
        <begin position="25"/>
        <end position="355"/>
    </location>
</feature>
<dbReference type="GO" id="GO:0046872">
    <property type="term" value="F:metal ion binding"/>
    <property type="evidence" value="ECO:0007669"/>
    <property type="project" value="UniProtKB-KW"/>
</dbReference>
<reference evidence="9 10" key="1">
    <citation type="submission" date="2015-03" db="EMBL/GenBank/DDBJ databases">
        <authorList>
            <consortium name="Pathogen Informatics"/>
            <person name="Murphy D."/>
        </authorList>
    </citation>
    <scope>NUCLEOTIDE SEQUENCE [LARGE SCALE GENOMIC DNA]</scope>
    <source>
        <strain evidence="9 10">FE82747</strain>
    </source>
</reference>
<evidence type="ECO:0000256" key="3">
    <source>
        <dbReference type="ARBA" id="ARBA00022723"/>
    </source>
</evidence>
<dbReference type="Pfam" id="PF04389">
    <property type="entry name" value="Peptidase_M28"/>
    <property type="match status" value="1"/>
</dbReference>
<keyword evidence="6" id="KW-0862">Zinc</keyword>
<dbReference type="InterPro" id="IPR045175">
    <property type="entry name" value="M28_fam"/>
</dbReference>
<keyword evidence="4 7" id="KW-0732">Signal</keyword>
<dbReference type="AlphaFoldDB" id="A0AA36PN61"/>
<evidence type="ECO:0000256" key="1">
    <source>
        <dbReference type="ARBA" id="ARBA00022438"/>
    </source>
</evidence>
<keyword evidence="1 9" id="KW-0031">Aminopeptidase</keyword>
<accession>A0AA36PN61</accession>
<comment type="caution">
    <text evidence="9">The sequence shown here is derived from an EMBL/GenBank/DDBJ whole genome shotgun (WGS) entry which is preliminary data.</text>
</comment>
<dbReference type="SUPFAM" id="SSF53187">
    <property type="entry name" value="Zn-dependent exopeptidases"/>
    <property type="match status" value="1"/>
</dbReference>
<dbReference type="PANTHER" id="PTHR12147">
    <property type="entry name" value="METALLOPEPTIDASE M28 FAMILY MEMBER"/>
    <property type="match status" value="1"/>
</dbReference>
<dbReference type="GO" id="GO:0004177">
    <property type="term" value="F:aminopeptidase activity"/>
    <property type="evidence" value="ECO:0007669"/>
    <property type="project" value="UniProtKB-KW"/>
</dbReference>
<dbReference type="PANTHER" id="PTHR12147:SF56">
    <property type="entry name" value="AMINOPEPTIDASE YDR415C-RELATED"/>
    <property type="match status" value="1"/>
</dbReference>
<organism evidence="9 10">
    <name type="scientific">Yersinia mollaretii</name>
    <dbReference type="NCBI Taxonomy" id="33060"/>
    <lineage>
        <taxon>Bacteria</taxon>
        <taxon>Pseudomonadati</taxon>
        <taxon>Pseudomonadota</taxon>
        <taxon>Gammaproteobacteria</taxon>
        <taxon>Enterobacterales</taxon>
        <taxon>Yersiniaceae</taxon>
        <taxon>Yersinia</taxon>
    </lineage>
</organism>
<sequence>MFFRRRLKWALLTLYFSTALPLQAATTQAVGNIAEQQTRHISTYFPGRMAGSPAELLAAEYINHRFQQMGYQSNMRGFNTRYLYTSKNGKQSWRNVSATSVIAARNASTDEAASKTDDQKQIIIMAHFDTYTPKSDIDLDKNLGGLTLQGVDDNAAGVGVMLELAERLKTIPLRYDLRFVALSAEEIGAQGTENYLQRMSKAEKANTLLVINLDNLITGDRLYFNASNQPSAIAAQEQALKLARRYGISAATTKNQVTAPCRVDKNLFATAGVPLLSVEASHSSLGNKNDSLDNKNGCQQRAISRHFPQGTTRHQSQLDNLNYLDKFLPGRITKRTHDTVKIVLPLIETLAAAKK</sequence>
<protein>
    <submittedName>
        <fullName evidence="9">Alkaline phosphatase isozyme conversion aminopeptidase</fullName>
        <ecNumber evidence="9">3.4.11.6</ecNumber>
    </submittedName>
</protein>
<dbReference type="GO" id="GO:0008235">
    <property type="term" value="F:metalloexopeptidase activity"/>
    <property type="evidence" value="ECO:0007669"/>
    <property type="project" value="InterPro"/>
</dbReference>
<feature type="domain" description="Peptidase M28" evidence="8">
    <location>
        <begin position="117"/>
        <end position="333"/>
    </location>
</feature>
<keyword evidence="5 9" id="KW-0378">Hydrolase</keyword>
<feature type="signal peptide" evidence="7">
    <location>
        <begin position="1"/>
        <end position="24"/>
    </location>
</feature>
<evidence type="ECO:0000256" key="7">
    <source>
        <dbReference type="SAM" id="SignalP"/>
    </source>
</evidence>
<dbReference type="EMBL" id="CQBM01000002">
    <property type="protein sequence ID" value="CNH75285.1"/>
    <property type="molecule type" value="Genomic_DNA"/>
</dbReference>
<dbReference type="RefSeq" id="WP_049678208.1">
    <property type="nucleotide sequence ID" value="NZ_CABMMJ010000002.1"/>
</dbReference>
<evidence type="ECO:0000259" key="8">
    <source>
        <dbReference type="Pfam" id="PF04389"/>
    </source>
</evidence>
<dbReference type="Gene3D" id="3.40.630.10">
    <property type="entry name" value="Zn peptidases"/>
    <property type="match status" value="1"/>
</dbReference>
<dbReference type="InterPro" id="IPR007484">
    <property type="entry name" value="Peptidase_M28"/>
</dbReference>
<evidence type="ECO:0000256" key="2">
    <source>
        <dbReference type="ARBA" id="ARBA00022670"/>
    </source>
</evidence>
<dbReference type="EC" id="3.4.11.6" evidence="9"/>
<keyword evidence="3" id="KW-0479">Metal-binding</keyword>
<dbReference type="NCBIfam" id="NF007568">
    <property type="entry name" value="PRK10199.1"/>
    <property type="match status" value="1"/>
</dbReference>
<proteinExistence type="predicted"/>
<gene>
    <name evidence="9" type="primary">ywaD</name>
    <name evidence="9" type="ORF">ERS008502_01241</name>
</gene>
<dbReference type="Proteomes" id="UP000040841">
    <property type="component" value="Unassembled WGS sequence"/>
</dbReference>